<keyword evidence="3" id="KW-1185">Reference proteome</keyword>
<gene>
    <name evidence="2" type="ORF">LUZ63_009730</name>
</gene>
<dbReference type="Pfam" id="PF02519">
    <property type="entry name" value="Auxin_inducible"/>
    <property type="match status" value="1"/>
</dbReference>
<accession>A0A9Q0CFL2</accession>
<dbReference type="AlphaFoldDB" id="A0A9Q0CFL2"/>
<comment type="similarity">
    <text evidence="1">Belongs to the ARG7 family.</text>
</comment>
<dbReference type="OrthoDB" id="596051at2759"/>
<dbReference type="PANTHER" id="PTHR31175">
    <property type="entry name" value="AUXIN-RESPONSIVE FAMILY PROTEIN"/>
    <property type="match status" value="1"/>
</dbReference>
<proteinExistence type="inferred from homology"/>
<dbReference type="EMBL" id="JAMQYH010000003">
    <property type="protein sequence ID" value="KAJ1693032.1"/>
    <property type="molecule type" value="Genomic_DNA"/>
</dbReference>
<dbReference type="PANTHER" id="PTHR31175:SF82">
    <property type="entry name" value="AUXIN-RESPONSIVE PROTEIN SAUR65"/>
    <property type="match status" value="1"/>
</dbReference>
<name>A0A9Q0CFL2_9POAL</name>
<dbReference type="Proteomes" id="UP001151287">
    <property type="component" value="Unassembled WGS sequence"/>
</dbReference>
<dbReference type="GO" id="GO:0009733">
    <property type="term" value="P:response to auxin"/>
    <property type="evidence" value="ECO:0007669"/>
    <property type="project" value="InterPro"/>
</dbReference>
<protein>
    <submittedName>
        <fullName evidence="2">Uncharacterized protein</fullName>
    </submittedName>
</protein>
<evidence type="ECO:0000313" key="2">
    <source>
        <dbReference type="EMBL" id="KAJ1693032.1"/>
    </source>
</evidence>
<sequence length="137" mass="15593">MMNAKGLSQMGKKWQRLVERRVSRGTKYQCTTQLAQKGHFVVYTLDETRFEIPLEYLNSGIIGLLFKFSQEEFGYTTGGPITLACDSMFMEYAIDLVRRGVSEEVERAVAKLFFFPSSQPCSLPSKLETLSQQVEVC</sequence>
<reference evidence="2" key="1">
    <citation type="journal article" date="2022" name="Cell">
        <title>Repeat-based holocentromeres influence genome architecture and karyotype evolution.</title>
        <authorList>
            <person name="Hofstatter P.G."/>
            <person name="Thangavel G."/>
            <person name="Lux T."/>
            <person name="Neumann P."/>
            <person name="Vondrak T."/>
            <person name="Novak P."/>
            <person name="Zhang M."/>
            <person name="Costa L."/>
            <person name="Castellani M."/>
            <person name="Scott A."/>
            <person name="Toegelov H."/>
            <person name="Fuchs J."/>
            <person name="Mata-Sucre Y."/>
            <person name="Dias Y."/>
            <person name="Vanzela A.L.L."/>
            <person name="Huettel B."/>
            <person name="Almeida C.C.S."/>
            <person name="Simkova H."/>
            <person name="Souza G."/>
            <person name="Pedrosa-Harand A."/>
            <person name="Macas J."/>
            <person name="Mayer K.F.X."/>
            <person name="Houben A."/>
            <person name="Marques A."/>
        </authorList>
    </citation>
    <scope>NUCLEOTIDE SEQUENCE</scope>
    <source>
        <strain evidence="2">RhyBre1mFocal</strain>
    </source>
</reference>
<comment type="caution">
    <text evidence="2">The sequence shown here is derived from an EMBL/GenBank/DDBJ whole genome shotgun (WGS) entry which is preliminary data.</text>
</comment>
<evidence type="ECO:0000313" key="3">
    <source>
        <dbReference type="Proteomes" id="UP001151287"/>
    </source>
</evidence>
<dbReference type="InterPro" id="IPR003676">
    <property type="entry name" value="SAUR_fam"/>
</dbReference>
<evidence type="ECO:0000256" key="1">
    <source>
        <dbReference type="ARBA" id="ARBA00006974"/>
    </source>
</evidence>
<organism evidence="2 3">
    <name type="scientific">Rhynchospora breviuscula</name>
    <dbReference type="NCBI Taxonomy" id="2022672"/>
    <lineage>
        <taxon>Eukaryota</taxon>
        <taxon>Viridiplantae</taxon>
        <taxon>Streptophyta</taxon>
        <taxon>Embryophyta</taxon>
        <taxon>Tracheophyta</taxon>
        <taxon>Spermatophyta</taxon>
        <taxon>Magnoliopsida</taxon>
        <taxon>Liliopsida</taxon>
        <taxon>Poales</taxon>
        <taxon>Cyperaceae</taxon>
        <taxon>Cyperoideae</taxon>
        <taxon>Rhynchosporeae</taxon>
        <taxon>Rhynchospora</taxon>
    </lineage>
</organism>